<feature type="region of interest" description="Disordered" evidence="1">
    <location>
        <begin position="53"/>
        <end position="73"/>
    </location>
</feature>
<keyword evidence="4" id="KW-1185">Reference proteome</keyword>
<feature type="transmembrane region" description="Helical" evidence="2">
    <location>
        <begin position="116"/>
        <end position="134"/>
    </location>
</feature>
<feature type="transmembrane region" description="Helical" evidence="2">
    <location>
        <begin position="78"/>
        <end position="96"/>
    </location>
</feature>
<evidence type="ECO:0000313" key="3">
    <source>
        <dbReference type="EMBL" id="OAB86377.1"/>
    </source>
</evidence>
<dbReference type="Proteomes" id="UP000076976">
    <property type="component" value="Unassembled WGS sequence"/>
</dbReference>
<gene>
    <name evidence="3" type="ORF">AWH69_13635</name>
</gene>
<evidence type="ECO:0000256" key="1">
    <source>
        <dbReference type="SAM" id="MobiDB-lite"/>
    </source>
</evidence>
<comment type="caution">
    <text evidence="3">The sequence shown here is derived from an EMBL/GenBank/DDBJ whole genome shotgun (WGS) entry which is preliminary data.</text>
</comment>
<proteinExistence type="predicted"/>
<dbReference type="STRING" id="262209.AWH69_13635"/>
<keyword evidence="2" id="KW-0812">Transmembrane</keyword>
<name>A0A176Q9I8_9MICO</name>
<feature type="transmembrane region" description="Helical" evidence="2">
    <location>
        <begin position="36"/>
        <end position="57"/>
    </location>
</feature>
<evidence type="ECO:0000313" key="4">
    <source>
        <dbReference type="Proteomes" id="UP000076976"/>
    </source>
</evidence>
<organism evidence="3 4">
    <name type="scientific">Janibacter melonis</name>
    <dbReference type="NCBI Taxonomy" id="262209"/>
    <lineage>
        <taxon>Bacteria</taxon>
        <taxon>Bacillati</taxon>
        <taxon>Actinomycetota</taxon>
        <taxon>Actinomycetes</taxon>
        <taxon>Micrococcales</taxon>
        <taxon>Intrasporangiaceae</taxon>
        <taxon>Janibacter</taxon>
    </lineage>
</organism>
<protein>
    <submittedName>
        <fullName evidence="3">Uncharacterized protein</fullName>
    </submittedName>
</protein>
<dbReference type="RefSeq" id="WP_068277023.1">
    <property type="nucleotide sequence ID" value="NZ_LQZG01000004.1"/>
</dbReference>
<reference evidence="3 4" key="1">
    <citation type="submission" date="2016-01" db="EMBL/GenBank/DDBJ databases">
        <title>Janibacter melonis strain CD11_4 genome sequencing and assembly.</title>
        <authorList>
            <person name="Nair G.R."/>
            <person name="Kaur G."/>
            <person name="Chander A.M."/>
            <person name="Mayilraj S."/>
        </authorList>
    </citation>
    <scope>NUCLEOTIDE SEQUENCE [LARGE SCALE GENOMIC DNA]</scope>
    <source>
        <strain evidence="3 4">CD11-4</strain>
    </source>
</reference>
<evidence type="ECO:0000256" key="2">
    <source>
        <dbReference type="SAM" id="Phobius"/>
    </source>
</evidence>
<keyword evidence="2" id="KW-1133">Transmembrane helix</keyword>
<sequence length="143" mass="14268">MTDRPMITRGGVALAAASGLATAALSAQEHPRLLRGVTLVVAAGAGVAVATGAAAGWREGSPEPADGPRPRMPLPVSLGLGTLAAATFAAGGELGLRGQAAVERWAQRTTRHPRLVLGLGGAAISLLATALDPAPQDEGEDPR</sequence>
<dbReference type="AlphaFoldDB" id="A0A176Q9I8"/>
<accession>A0A176Q9I8</accession>
<dbReference type="EMBL" id="LQZG01000004">
    <property type="protein sequence ID" value="OAB86377.1"/>
    <property type="molecule type" value="Genomic_DNA"/>
</dbReference>
<keyword evidence="2" id="KW-0472">Membrane</keyword>